<dbReference type="STRING" id="37992.A0A4Z0YSR8"/>
<dbReference type="EMBL" id="SKBN01000140">
    <property type="protein sequence ID" value="TGJ82120.1"/>
    <property type="molecule type" value="Genomic_DNA"/>
</dbReference>
<organism evidence="9 10">
    <name type="scientific">Xylaria hypoxylon</name>
    <dbReference type="NCBI Taxonomy" id="37992"/>
    <lineage>
        <taxon>Eukaryota</taxon>
        <taxon>Fungi</taxon>
        <taxon>Dikarya</taxon>
        <taxon>Ascomycota</taxon>
        <taxon>Pezizomycotina</taxon>
        <taxon>Sordariomycetes</taxon>
        <taxon>Xylariomycetidae</taxon>
        <taxon>Xylariales</taxon>
        <taxon>Xylariaceae</taxon>
        <taxon>Xylaria</taxon>
    </lineage>
</organism>
<feature type="region of interest" description="Disordered" evidence="8">
    <location>
        <begin position="1"/>
        <end position="56"/>
    </location>
</feature>
<feature type="coiled-coil region" evidence="7">
    <location>
        <begin position="130"/>
        <end position="164"/>
    </location>
</feature>
<dbReference type="Proteomes" id="UP000297716">
    <property type="component" value="Unassembled WGS sequence"/>
</dbReference>
<keyword evidence="10" id="KW-1185">Reference proteome</keyword>
<evidence type="ECO:0000313" key="9">
    <source>
        <dbReference type="EMBL" id="TGJ82120.1"/>
    </source>
</evidence>
<dbReference type="GO" id="GO:0071011">
    <property type="term" value="C:precatalytic spliceosome"/>
    <property type="evidence" value="ECO:0007669"/>
    <property type="project" value="TreeGrafter"/>
</dbReference>
<feature type="compositionally biased region" description="Basic and acidic residues" evidence="8">
    <location>
        <begin position="16"/>
        <end position="28"/>
    </location>
</feature>
<dbReference type="GO" id="GO:0000974">
    <property type="term" value="C:Prp19 complex"/>
    <property type="evidence" value="ECO:0007669"/>
    <property type="project" value="TreeGrafter"/>
</dbReference>
<evidence type="ECO:0000256" key="1">
    <source>
        <dbReference type="ARBA" id="ARBA00004123"/>
    </source>
</evidence>
<evidence type="ECO:0000256" key="5">
    <source>
        <dbReference type="ARBA" id="ARBA00023187"/>
    </source>
</evidence>
<evidence type="ECO:0000256" key="2">
    <source>
        <dbReference type="ARBA" id="ARBA00010788"/>
    </source>
</evidence>
<evidence type="ECO:0000256" key="4">
    <source>
        <dbReference type="ARBA" id="ARBA00022728"/>
    </source>
</evidence>
<comment type="similarity">
    <text evidence="2">Belongs to the SPF27 family.</text>
</comment>
<keyword evidence="7" id="KW-0175">Coiled coil</keyword>
<dbReference type="OrthoDB" id="205794at2759"/>
<evidence type="ECO:0000256" key="8">
    <source>
        <dbReference type="SAM" id="MobiDB-lite"/>
    </source>
</evidence>
<protein>
    <recommendedName>
        <fullName evidence="11">Pre-mRNA-splicing factor SPF27</fullName>
    </recommendedName>
</protein>
<accession>A0A4Z0YSR8</accession>
<keyword evidence="4" id="KW-0747">Spliceosome</keyword>
<dbReference type="PANTHER" id="PTHR13296:SF0">
    <property type="entry name" value="PRE-MRNA-SPLICING FACTOR SPF27"/>
    <property type="match status" value="1"/>
</dbReference>
<proteinExistence type="inferred from homology"/>
<dbReference type="PANTHER" id="PTHR13296">
    <property type="entry name" value="BCAS2 PROTEIN"/>
    <property type="match status" value="1"/>
</dbReference>
<comment type="caution">
    <text evidence="9">The sequence shown here is derived from an EMBL/GenBank/DDBJ whole genome shotgun (WGS) entry which is preliminary data.</text>
</comment>
<dbReference type="AlphaFoldDB" id="A0A4Z0YSR8"/>
<evidence type="ECO:0000256" key="6">
    <source>
        <dbReference type="ARBA" id="ARBA00023242"/>
    </source>
</evidence>
<reference evidence="9 10" key="1">
    <citation type="submission" date="2019-03" db="EMBL/GenBank/DDBJ databases">
        <title>Draft genome sequence of Xylaria hypoxylon DSM 108379, a ubiquitous saprotrophic-parasitic fungi on hardwood.</title>
        <authorList>
            <person name="Buettner E."/>
            <person name="Leonhardt S."/>
            <person name="Gebauer A.M."/>
            <person name="Liers C."/>
            <person name="Hofrichter M."/>
            <person name="Kellner H."/>
        </authorList>
    </citation>
    <scope>NUCLEOTIDE SEQUENCE [LARGE SCALE GENOMIC DNA]</scope>
    <source>
        <strain evidence="9 10">DSM 108379</strain>
    </source>
</reference>
<feature type="compositionally biased region" description="Low complexity" evidence="8">
    <location>
        <begin position="29"/>
        <end position="47"/>
    </location>
</feature>
<sequence length="205" mass="22881">MTSSIRTTVHESLPYIDKDPTPAERKAAESLITSELSSSSPQEPAPSHTSPNFTPLLKAELERVSNKQPLKAIDLSRYEIQESLSDAPSKPSDLIPPLSRAYATHTYLQGRQTHLQLLEAYGKNAWLVGNWQTEADLAALERDLAATKKEVDIVNIQRRRLQDEVGEELKGLEETWKKGVGRVLETEIATEALRQQVLEKQRSGA</sequence>
<dbReference type="GO" id="GO:0006397">
    <property type="term" value="P:mRNA processing"/>
    <property type="evidence" value="ECO:0007669"/>
    <property type="project" value="UniProtKB-KW"/>
</dbReference>
<evidence type="ECO:0000256" key="7">
    <source>
        <dbReference type="SAM" id="Coils"/>
    </source>
</evidence>
<dbReference type="GO" id="GO:0071013">
    <property type="term" value="C:catalytic step 2 spliceosome"/>
    <property type="evidence" value="ECO:0007669"/>
    <property type="project" value="TreeGrafter"/>
</dbReference>
<keyword evidence="6" id="KW-0539">Nucleus</keyword>
<comment type="subcellular location">
    <subcellularLocation>
        <location evidence="1">Nucleus</location>
    </subcellularLocation>
</comment>
<dbReference type="Pfam" id="PF05700">
    <property type="entry name" value="BCAS2"/>
    <property type="match status" value="1"/>
</dbReference>
<evidence type="ECO:0008006" key="11">
    <source>
        <dbReference type="Google" id="ProtNLM"/>
    </source>
</evidence>
<keyword evidence="3" id="KW-0507">mRNA processing</keyword>
<evidence type="ECO:0000313" key="10">
    <source>
        <dbReference type="Proteomes" id="UP000297716"/>
    </source>
</evidence>
<keyword evidence="5" id="KW-0508">mRNA splicing</keyword>
<evidence type="ECO:0000256" key="3">
    <source>
        <dbReference type="ARBA" id="ARBA00022664"/>
    </source>
</evidence>
<dbReference type="InterPro" id="IPR008409">
    <property type="entry name" value="SPF27"/>
</dbReference>
<dbReference type="GO" id="GO:0008380">
    <property type="term" value="P:RNA splicing"/>
    <property type="evidence" value="ECO:0007669"/>
    <property type="project" value="UniProtKB-KW"/>
</dbReference>
<name>A0A4Z0YSR8_9PEZI</name>
<gene>
    <name evidence="9" type="ORF">E0Z10_g6631</name>
</gene>